<dbReference type="Pfam" id="PF13307">
    <property type="entry name" value="Helicase_C_2"/>
    <property type="match status" value="1"/>
</dbReference>
<dbReference type="PROSITE" id="PS51193">
    <property type="entry name" value="HELICASE_ATP_BIND_2"/>
    <property type="match status" value="1"/>
</dbReference>
<evidence type="ECO:0000256" key="15">
    <source>
        <dbReference type="ARBA" id="ARBA00044969"/>
    </source>
</evidence>
<evidence type="ECO:0000256" key="9">
    <source>
        <dbReference type="ARBA" id="ARBA00023004"/>
    </source>
</evidence>
<dbReference type="PANTHER" id="PTHR11472">
    <property type="entry name" value="DNA REPAIR DEAD HELICASE RAD3/XP-D SUBFAMILY MEMBER"/>
    <property type="match status" value="1"/>
</dbReference>
<dbReference type="InterPro" id="IPR006554">
    <property type="entry name" value="Helicase-like_DEXD_c2"/>
</dbReference>
<keyword evidence="12" id="KW-0234">DNA repair</keyword>
<dbReference type="GO" id="GO:0005524">
    <property type="term" value="F:ATP binding"/>
    <property type="evidence" value="ECO:0007669"/>
    <property type="project" value="UniProtKB-KW"/>
</dbReference>
<dbReference type="Pfam" id="PF00270">
    <property type="entry name" value="DEAD"/>
    <property type="match status" value="1"/>
</dbReference>
<evidence type="ECO:0000256" key="4">
    <source>
        <dbReference type="ARBA" id="ARBA00022741"/>
    </source>
</evidence>
<dbReference type="SMART" id="SM00491">
    <property type="entry name" value="HELICc2"/>
    <property type="match status" value="1"/>
</dbReference>
<evidence type="ECO:0000256" key="11">
    <source>
        <dbReference type="ARBA" id="ARBA00023125"/>
    </source>
</evidence>
<feature type="domain" description="Helicase ATP-binding" evidence="17">
    <location>
        <begin position="17"/>
        <end position="291"/>
    </location>
</feature>
<organism evidence="18 19">
    <name type="scientific">Paludisphaera borealis</name>
    <dbReference type="NCBI Taxonomy" id="1387353"/>
    <lineage>
        <taxon>Bacteria</taxon>
        <taxon>Pseudomonadati</taxon>
        <taxon>Planctomycetota</taxon>
        <taxon>Planctomycetia</taxon>
        <taxon>Isosphaerales</taxon>
        <taxon>Isosphaeraceae</taxon>
        <taxon>Paludisphaera</taxon>
    </lineage>
</organism>
<dbReference type="Pfam" id="PF06733">
    <property type="entry name" value="DEAD_2"/>
    <property type="match status" value="1"/>
</dbReference>
<dbReference type="InterPro" id="IPR045028">
    <property type="entry name" value="DinG/Rad3-like"/>
</dbReference>
<keyword evidence="3" id="KW-0479">Metal-binding</keyword>
<dbReference type="GO" id="GO:0043139">
    <property type="term" value="F:5'-3' DNA helicase activity"/>
    <property type="evidence" value="ECO:0007669"/>
    <property type="project" value="UniProtKB-EC"/>
</dbReference>
<dbReference type="RefSeq" id="WP_076348609.1">
    <property type="nucleotide sequence ID" value="NZ_CP019082.1"/>
</dbReference>
<dbReference type="InterPro" id="IPR027417">
    <property type="entry name" value="P-loop_NTPase"/>
</dbReference>
<protein>
    <recommendedName>
        <fullName evidence="15">DNA 5'-3' helicase</fullName>
        <ecNumber evidence="15">5.6.2.3</ecNumber>
    </recommendedName>
</protein>
<evidence type="ECO:0000256" key="3">
    <source>
        <dbReference type="ARBA" id="ARBA00022723"/>
    </source>
</evidence>
<keyword evidence="6" id="KW-0378">Hydrolase</keyword>
<proteinExistence type="inferred from homology"/>
<evidence type="ECO:0000256" key="6">
    <source>
        <dbReference type="ARBA" id="ARBA00022801"/>
    </source>
</evidence>
<keyword evidence="7" id="KW-0347">Helicase</keyword>
<dbReference type="InterPro" id="IPR014013">
    <property type="entry name" value="Helic_SF1/SF2_ATP-bd_DinG/Rad3"/>
</dbReference>
<dbReference type="GO" id="GO:0003677">
    <property type="term" value="F:DNA binding"/>
    <property type="evidence" value="ECO:0007669"/>
    <property type="project" value="UniProtKB-KW"/>
</dbReference>
<keyword evidence="19" id="KW-1185">Reference proteome</keyword>
<dbReference type="EMBL" id="CP019082">
    <property type="protein sequence ID" value="APW62480.1"/>
    <property type="molecule type" value="Genomic_DNA"/>
</dbReference>
<dbReference type="EC" id="5.6.2.3" evidence="15"/>
<keyword evidence="8" id="KW-0067">ATP-binding</keyword>
<keyword evidence="9" id="KW-0408">Iron</keyword>
<evidence type="ECO:0000256" key="2">
    <source>
        <dbReference type="ARBA" id="ARBA00022485"/>
    </source>
</evidence>
<evidence type="ECO:0000256" key="7">
    <source>
        <dbReference type="ARBA" id="ARBA00022806"/>
    </source>
</evidence>
<evidence type="ECO:0000256" key="5">
    <source>
        <dbReference type="ARBA" id="ARBA00022763"/>
    </source>
</evidence>
<comment type="similarity">
    <text evidence="14">Belongs to the helicase family. DinG subfamily.</text>
</comment>
<dbReference type="KEGG" id="pbor:BSF38_04026"/>
<reference evidence="19" key="1">
    <citation type="submission" date="2016-12" db="EMBL/GenBank/DDBJ databases">
        <title>Comparative genomics of four Isosphaeraceae planctomycetes: a common pool of plasmids and glycoside hydrolase genes.</title>
        <authorList>
            <person name="Ivanova A."/>
        </authorList>
    </citation>
    <scope>NUCLEOTIDE SEQUENCE [LARGE SCALE GENOMIC DNA]</scope>
    <source>
        <strain evidence="19">PX4</strain>
    </source>
</reference>
<evidence type="ECO:0000259" key="17">
    <source>
        <dbReference type="PROSITE" id="PS51193"/>
    </source>
</evidence>
<dbReference type="AlphaFoldDB" id="A0A1U7CU51"/>
<dbReference type="GO" id="GO:0046872">
    <property type="term" value="F:metal ion binding"/>
    <property type="evidence" value="ECO:0007669"/>
    <property type="project" value="UniProtKB-KW"/>
</dbReference>
<dbReference type="GO" id="GO:0006281">
    <property type="term" value="P:DNA repair"/>
    <property type="evidence" value="ECO:0007669"/>
    <property type="project" value="UniProtKB-KW"/>
</dbReference>
<dbReference type="InterPro" id="IPR010614">
    <property type="entry name" value="RAD3-like_helicase_DEAD"/>
</dbReference>
<dbReference type="GO" id="GO:0016818">
    <property type="term" value="F:hydrolase activity, acting on acid anhydrides, in phosphorus-containing anhydrides"/>
    <property type="evidence" value="ECO:0007669"/>
    <property type="project" value="InterPro"/>
</dbReference>
<evidence type="ECO:0000256" key="8">
    <source>
        <dbReference type="ARBA" id="ARBA00022840"/>
    </source>
</evidence>
<evidence type="ECO:0000313" key="18">
    <source>
        <dbReference type="EMBL" id="APW62480.1"/>
    </source>
</evidence>
<evidence type="ECO:0000256" key="13">
    <source>
        <dbReference type="ARBA" id="ARBA00023235"/>
    </source>
</evidence>
<dbReference type="SUPFAM" id="SSF52540">
    <property type="entry name" value="P-loop containing nucleoside triphosphate hydrolases"/>
    <property type="match status" value="1"/>
</dbReference>
<comment type="catalytic activity">
    <reaction evidence="16">
        <text>ATP + H2O = ADP + phosphate + H(+)</text>
        <dbReference type="Rhea" id="RHEA:13065"/>
        <dbReference type="ChEBI" id="CHEBI:15377"/>
        <dbReference type="ChEBI" id="CHEBI:15378"/>
        <dbReference type="ChEBI" id="CHEBI:30616"/>
        <dbReference type="ChEBI" id="CHEBI:43474"/>
        <dbReference type="ChEBI" id="CHEBI:456216"/>
        <dbReference type="EC" id="5.6.2.3"/>
    </reaction>
</comment>
<comment type="cofactor">
    <cofactor evidence="1">
        <name>[4Fe-4S] cluster</name>
        <dbReference type="ChEBI" id="CHEBI:49883"/>
    </cofactor>
</comment>
<dbReference type="Gene3D" id="3.40.50.300">
    <property type="entry name" value="P-loop containing nucleotide triphosphate hydrolases"/>
    <property type="match status" value="2"/>
</dbReference>
<accession>A0A1U7CU51</accession>
<sequence>MATTRLDPASILGPDGAVARRLKSYEVREQQLQMADAVAKAIEDRHHLVVEAGTGVGKSFAYLVPAIMAAVEMKKKIVVSTHTIALQEQLLSKDIPFLRSVMPQEFSAVLVKGRGNYVSLRRLDVAVSRQATTFQSADDLDQLASMRMWAGRTQDGTRSDLDFRPNPGVWDAVQSENGNCLGRECPRHKECFYFKARRRVWTANLLIVNHALFVSDLALRASGFGLLPDYDVAIFDEAHTLEAVAGEHLGLQLSNVGVDYTLARLYNDRTKKGTLVYHHMLEAIEQVRRVRTASEDFFEVVAQWHAKQGSSGNGRVRKPIDLSAALAEELRKLGNAIDRGSEDIAELDTRIELSSAAERCEGLADQVQRWVRQSAEQQVYWVESENKGRRRIRLASAPLDVGPTLRKTLFEQVPTCVLTSATLCVGSPPKFDFLKSRLGLTRAETLALGSPFDYPRQVKIHLARNLPDPSEQPQDYERQVITAIAHYLEQTQGKAFVLFTSYRMLDAAARALTPWLAKRNIALFAQSDGMPRSKMVEAFKADVDSVIFGADSFWQGVDVPGESLSNVIIVRLPFSVPSHPLLEARLEEIRRRGGNPFVEYQIPEAVIKLKQGFGRLIRTRTDQGIVAILDPRVLTKPYGKTFLNSLPECPRIVDQHDFSRRPSS</sequence>
<dbReference type="Proteomes" id="UP000186309">
    <property type="component" value="Chromosome"/>
</dbReference>
<dbReference type="PANTHER" id="PTHR11472:SF34">
    <property type="entry name" value="REGULATOR OF TELOMERE ELONGATION HELICASE 1"/>
    <property type="match status" value="1"/>
</dbReference>
<keyword evidence="11" id="KW-0238">DNA-binding</keyword>
<keyword evidence="5" id="KW-0227">DNA damage</keyword>
<dbReference type="STRING" id="1387353.BSF38_04026"/>
<dbReference type="SMART" id="SM00487">
    <property type="entry name" value="DEXDc"/>
    <property type="match status" value="1"/>
</dbReference>
<name>A0A1U7CU51_9BACT</name>
<keyword evidence="10" id="KW-0411">Iron-sulfur</keyword>
<dbReference type="InterPro" id="IPR006555">
    <property type="entry name" value="ATP-dep_Helicase_C"/>
</dbReference>
<keyword evidence="4" id="KW-0547">Nucleotide-binding</keyword>
<keyword evidence="2" id="KW-0004">4Fe-4S</keyword>
<evidence type="ECO:0000256" key="1">
    <source>
        <dbReference type="ARBA" id="ARBA00001966"/>
    </source>
</evidence>
<dbReference type="InterPro" id="IPR011545">
    <property type="entry name" value="DEAD/DEAH_box_helicase_dom"/>
</dbReference>
<evidence type="ECO:0000256" key="14">
    <source>
        <dbReference type="ARBA" id="ARBA00038058"/>
    </source>
</evidence>
<gene>
    <name evidence="18" type="ORF">BSF38_04026</name>
</gene>
<dbReference type="FunFam" id="3.40.50.300:FF:000437">
    <property type="entry name" value="ATP-dependent DNA helicase DinG"/>
    <property type="match status" value="1"/>
</dbReference>
<evidence type="ECO:0000256" key="12">
    <source>
        <dbReference type="ARBA" id="ARBA00023204"/>
    </source>
</evidence>
<dbReference type="InterPro" id="IPR014001">
    <property type="entry name" value="Helicase_ATP-bd"/>
</dbReference>
<dbReference type="SMART" id="SM00488">
    <property type="entry name" value="DEXDc2"/>
    <property type="match status" value="1"/>
</dbReference>
<keyword evidence="13" id="KW-0413">Isomerase</keyword>
<dbReference type="GO" id="GO:0051539">
    <property type="term" value="F:4 iron, 4 sulfur cluster binding"/>
    <property type="evidence" value="ECO:0007669"/>
    <property type="project" value="UniProtKB-KW"/>
</dbReference>
<evidence type="ECO:0000256" key="16">
    <source>
        <dbReference type="ARBA" id="ARBA00048954"/>
    </source>
</evidence>
<evidence type="ECO:0000313" key="19">
    <source>
        <dbReference type="Proteomes" id="UP000186309"/>
    </source>
</evidence>
<evidence type="ECO:0000256" key="10">
    <source>
        <dbReference type="ARBA" id="ARBA00023014"/>
    </source>
</evidence>